<protein>
    <recommendedName>
        <fullName evidence="4">USP domain-containing protein</fullName>
    </recommendedName>
</protein>
<gene>
    <name evidence="5" type="ORF">MKW94_004287</name>
</gene>
<dbReference type="PANTHER" id="PTHR22975">
    <property type="entry name" value="UBIQUITIN SPECIFIC PROTEINASE"/>
    <property type="match status" value="1"/>
</dbReference>
<feature type="region of interest" description="Disordered" evidence="3">
    <location>
        <begin position="1"/>
        <end position="24"/>
    </location>
</feature>
<dbReference type="CDD" id="cd02257">
    <property type="entry name" value="Peptidase_C19"/>
    <property type="match status" value="1"/>
</dbReference>
<dbReference type="Gene3D" id="3.90.70.10">
    <property type="entry name" value="Cysteine proteinases"/>
    <property type="match status" value="1"/>
</dbReference>
<dbReference type="Pfam" id="PF04780">
    <property type="entry name" value="DUF629"/>
    <property type="match status" value="1"/>
</dbReference>
<feature type="compositionally biased region" description="Basic and acidic residues" evidence="3">
    <location>
        <begin position="980"/>
        <end position="1000"/>
    </location>
</feature>
<feature type="compositionally biased region" description="Low complexity" evidence="3">
    <location>
        <begin position="15"/>
        <end position="24"/>
    </location>
</feature>
<evidence type="ECO:0000313" key="6">
    <source>
        <dbReference type="Proteomes" id="UP001177140"/>
    </source>
</evidence>
<keyword evidence="1" id="KW-0833">Ubl conjugation pathway</keyword>
<sequence length="1739" mass="195688">MGHKKRNPGFRNKPTSATPSASATTVIASEEVVEDGVVEDEKLLTLGYPNEQNNNNNVIDESLFACIKVECEKALTALRRGNHTKALRLMKEASLRYESIGLIHRVQGTICVKVAALIEDPNVKQRHIKNAIESARRAVLLSPNSIEFAHFYANLMLESINESKIGYDEIIQECDRALSIQYPIDPAKESLQDESQHKLLTPEERIDYVQQELRNLIQRANIASISSWMKSLNNGTGEKFQLIPVRRIAEDPMEASLAQARRPNEIKKATKTPEERRKEIEVRVAAARLLQQKPGLLSSENDEGRDLDSSSGTHRVVERRKHLNLRKIASLSDRMNHVRSFWDSMALEKKQSMLQVSIEDLKSHFSSSKDGLMLETLLEALLFAQDKKTWKFWVCCCCSENFTDGDSHMQHVVREHMGSLSLNLQSVLPQEVDTDWTRMLQYGSWKPVDSSVAFKMAEDRSNFRSSKLLSGYYSGNDDDDDDDDERRNTSKTDNWYSRDTWDSDEEKEFTMDGDQKAMYCNGSIVESERHGDISNLESMEYDNTKWLKSFPVTQSWPSCDDTERAKLLENIHVMFQSLIRHKCLAASHLNKVIQYTMDELQNLVPGSRLSNLGLDQTPRCICFLGASQLGKVLKFLQELSHACGLSRYPDKASLTDEKPSDAQEPEIKEMVVLSRDSSFLLLDERLCRGEISNTGYFKKGCSVSYGDAAATPFPLSDNEDGLPLDCGALLSWIFSGPSSGEKLTSWIRLKEENSRRGSEFLQMLEKEHYLLQGLCERKCEHLSYDEALQAVESLIFEELKKREHITRFASRSLEAVLRKRQEELIERESDVVFTGSRFELEALSNVLKDAQSLSIAPFGYEESLSGVTTRLCDTDYGEDDDWRMYDVLHQADNWIQVAVRRQKEQLSVELSKIDARIMRNVTGMQQLELKLGPLSSYDFRAIILPLVKSFMRAHLEELVDKDATERSEAAREAFLAELALDSKKGNHKSSDSKHNQEKMKDKKKNRDHRKAKNLKVNGGSEQLPNKITAEETHFPVTPDSPPDSEIVGGVGGDDLTQEEEDYRCQLELEAEERKLEETLEYQRRIENEAKQKHLAELHKKESGRMLDIMAADFSVELNPVVYDLDASEKLGYHKPISDPCNGDFPDCLDKVDQGASSSGALSVDKQELEHSNPRVHSRGHNMVLTSESLVVSNSKPENMHEPSEEPSVGIPCLAKEVSVSSTNGTVVSTKPPASSVAHTSKRTDGQSRNEVEQVLKGGSPNNGVQPSERRVGRQRRRRNSSTSVVEGSSRSLSSEKGTCDTGVFQNEGCIKDNAGAGDHRTHIGNGEPCLADNGAKSLRELHAEEDDEERFQADLEKAVRQSLDTFQARQFSSVIPRPRVLPPETSSALNELRVSQGEIIFGSLDGTEVLGTGLKNEAGEYNCFLNVIIQSLWHLKRFREEFLGKSILSHLHVGDPCAVCALYDIFMALSKASTDTQTEAVAPTSLRVALSNLYPNSNFFQEAQMNDASEVLAVIFDCLHRSFTSNSSEIDVENGSWDCASKACVAHSHFGMNIFEQMSCYNCKLESKHLKYTSFFHNVNASALRTAKIMCADSSFDELLNIVEMNHQLACDPESGGCGKPNYIHHFLSTPPHVFTAVLGWQNTCESVNDIKATVAALTTELDVAVLFRGVDPGNKHRLVSVVCYYGQHYHCFAYSFEQERWTMYDDKTVKVIGGWDDVILMCERGHLQPQVLFFEAMN</sequence>
<dbReference type="EMBL" id="JAJJMA010066514">
    <property type="protein sequence ID" value="MCL7027292.1"/>
    <property type="molecule type" value="Genomic_DNA"/>
</dbReference>
<evidence type="ECO:0000256" key="3">
    <source>
        <dbReference type="SAM" id="MobiDB-lite"/>
    </source>
</evidence>
<dbReference type="Pfam" id="PF00443">
    <property type="entry name" value="UCH"/>
    <property type="match status" value="1"/>
</dbReference>
<keyword evidence="2" id="KW-0378">Hydrolase</keyword>
<dbReference type="InterPro" id="IPR001394">
    <property type="entry name" value="Peptidase_C19_UCH"/>
</dbReference>
<feature type="compositionally biased region" description="Basic and acidic residues" evidence="3">
    <location>
        <begin position="1241"/>
        <end position="1253"/>
    </location>
</feature>
<dbReference type="InterPro" id="IPR013087">
    <property type="entry name" value="Znf_C2H2_type"/>
</dbReference>
<feature type="region of interest" description="Disordered" evidence="3">
    <location>
        <begin position="980"/>
        <end position="1021"/>
    </location>
</feature>
<feature type="domain" description="USP" evidence="4">
    <location>
        <begin position="1412"/>
        <end position="1738"/>
    </location>
</feature>
<dbReference type="SUPFAM" id="SSF54001">
    <property type="entry name" value="Cysteine proteinases"/>
    <property type="match status" value="1"/>
</dbReference>
<accession>A0AA41RVH0</accession>
<dbReference type="PROSITE" id="PS50235">
    <property type="entry name" value="USP_3"/>
    <property type="match status" value="1"/>
</dbReference>
<comment type="caution">
    <text evidence="5">The sequence shown here is derived from an EMBL/GenBank/DDBJ whole genome shotgun (WGS) entry which is preliminary data.</text>
</comment>
<dbReference type="InterPro" id="IPR052398">
    <property type="entry name" value="Ubiquitin_hydrolase_53/54"/>
</dbReference>
<evidence type="ECO:0000259" key="4">
    <source>
        <dbReference type="PROSITE" id="PS50235"/>
    </source>
</evidence>
<name>A0AA41RVH0_PAPNU</name>
<evidence type="ECO:0000256" key="2">
    <source>
        <dbReference type="ARBA" id="ARBA00022801"/>
    </source>
</evidence>
<dbReference type="PROSITE" id="PS00028">
    <property type="entry name" value="ZINC_FINGER_C2H2_1"/>
    <property type="match status" value="1"/>
</dbReference>
<dbReference type="PANTHER" id="PTHR22975:SF9">
    <property type="entry name" value="ECHINUS SPLICE FORM 3"/>
    <property type="match status" value="1"/>
</dbReference>
<feature type="compositionally biased region" description="Low complexity" evidence="3">
    <location>
        <begin position="1280"/>
        <end position="1296"/>
    </location>
</feature>
<feature type="region of interest" description="Disordered" evidence="3">
    <location>
        <begin position="1221"/>
        <end position="1299"/>
    </location>
</feature>
<feature type="region of interest" description="Disordered" evidence="3">
    <location>
        <begin position="474"/>
        <end position="497"/>
    </location>
</feature>
<evidence type="ECO:0000313" key="5">
    <source>
        <dbReference type="EMBL" id="MCL7027292.1"/>
    </source>
</evidence>
<organism evidence="5 6">
    <name type="scientific">Papaver nudicaule</name>
    <name type="common">Iceland poppy</name>
    <dbReference type="NCBI Taxonomy" id="74823"/>
    <lineage>
        <taxon>Eukaryota</taxon>
        <taxon>Viridiplantae</taxon>
        <taxon>Streptophyta</taxon>
        <taxon>Embryophyta</taxon>
        <taxon>Tracheophyta</taxon>
        <taxon>Spermatophyta</taxon>
        <taxon>Magnoliopsida</taxon>
        <taxon>Ranunculales</taxon>
        <taxon>Papaveraceae</taxon>
        <taxon>Papaveroideae</taxon>
        <taxon>Papaver</taxon>
    </lineage>
</organism>
<dbReference type="Proteomes" id="UP001177140">
    <property type="component" value="Unassembled WGS sequence"/>
</dbReference>
<dbReference type="InterPro" id="IPR006866">
    <property type="entry name" value="DUF627_N"/>
</dbReference>
<dbReference type="InterPro" id="IPR028889">
    <property type="entry name" value="USP"/>
</dbReference>
<proteinExistence type="predicted"/>
<keyword evidence="6" id="KW-1185">Reference proteome</keyword>
<dbReference type="InterPro" id="IPR006865">
    <property type="entry name" value="DUF629"/>
</dbReference>
<reference evidence="5" key="1">
    <citation type="submission" date="2022-03" db="EMBL/GenBank/DDBJ databases">
        <title>A functionally conserved STORR gene fusion in Papaver species that diverged 16.8 million years ago.</title>
        <authorList>
            <person name="Catania T."/>
        </authorList>
    </citation>
    <scope>NUCLEOTIDE SEQUENCE</scope>
    <source>
        <strain evidence="5">S-191538</strain>
    </source>
</reference>
<dbReference type="InterPro" id="IPR038765">
    <property type="entry name" value="Papain-like_cys_pep_sf"/>
</dbReference>
<feature type="region of interest" description="Disordered" evidence="3">
    <location>
        <begin position="1155"/>
        <end position="1183"/>
    </location>
</feature>
<dbReference type="GO" id="GO:0016579">
    <property type="term" value="P:protein deubiquitination"/>
    <property type="evidence" value="ECO:0007669"/>
    <property type="project" value="InterPro"/>
</dbReference>
<dbReference type="Pfam" id="PF04781">
    <property type="entry name" value="DUF627"/>
    <property type="match status" value="1"/>
</dbReference>
<dbReference type="GO" id="GO:0004843">
    <property type="term" value="F:cysteine-type deubiquitinase activity"/>
    <property type="evidence" value="ECO:0007669"/>
    <property type="project" value="InterPro"/>
</dbReference>
<feature type="region of interest" description="Disordered" evidence="3">
    <location>
        <begin position="295"/>
        <end position="314"/>
    </location>
</feature>
<feature type="compositionally biased region" description="Basic residues" evidence="3">
    <location>
        <begin position="1001"/>
        <end position="1013"/>
    </location>
</feature>
<evidence type="ECO:0000256" key="1">
    <source>
        <dbReference type="ARBA" id="ARBA00022786"/>
    </source>
</evidence>